<name>A0A6P8XYQ7_DROAB</name>
<dbReference type="InterPro" id="IPR012349">
    <property type="entry name" value="Split_barrel_FMN-bd"/>
</dbReference>
<reference evidence="12" key="1">
    <citation type="submission" date="2025-08" db="UniProtKB">
        <authorList>
            <consortium name="RefSeq"/>
        </authorList>
    </citation>
    <scope>IDENTIFICATION</scope>
    <source>
        <strain evidence="12">15112-1751.03</strain>
        <tissue evidence="12">Whole Adult</tissue>
    </source>
</reference>
<dbReference type="GO" id="GO:0010181">
    <property type="term" value="F:FMN binding"/>
    <property type="evidence" value="ECO:0007669"/>
    <property type="project" value="InterPro"/>
</dbReference>
<dbReference type="UniPathway" id="UPA01068">
    <property type="reaction ID" value="UER00304"/>
</dbReference>
<evidence type="ECO:0000313" key="12">
    <source>
        <dbReference type="RefSeq" id="XP_034118678.1"/>
    </source>
</evidence>
<dbReference type="EC" id="1.4.3.5" evidence="6"/>
<evidence type="ECO:0000259" key="10">
    <source>
        <dbReference type="Pfam" id="PF01243"/>
    </source>
</evidence>
<dbReference type="GO" id="GO:0008615">
    <property type="term" value="P:pyridoxine biosynthetic process"/>
    <property type="evidence" value="ECO:0007669"/>
    <property type="project" value="InterPro"/>
</dbReference>
<comment type="function">
    <text evidence="2">Catalyzes the oxidation of either pyridoxine 5'-phosphate (PNP) or pyridoxamine 5'-phosphate (PMP) into pyridoxal 5'-phosphate (PLP).</text>
</comment>
<evidence type="ECO:0000256" key="5">
    <source>
        <dbReference type="ARBA" id="ARBA00007301"/>
    </source>
</evidence>
<dbReference type="InterPro" id="IPR000659">
    <property type="entry name" value="Pyridox_Oxase"/>
</dbReference>
<dbReference type="InterPro" id="IPR011576">
    <property type="entry name" value="Pyridox_Oxase_N"/>
</dbReference>
<feature type="domain" description="Pyridoxamine 5'-phosphate oxidase N-terminal" evidence="10">
    <location>
        <begin position="30"/>
        <end position="140"/>
    </location>
</feature>
<dbReference type="PANTHER" id="PTHR10851">
    <property type="entry name" value="PYRIDOXINE-5-PHOSPHATE OXIDASE"/>
    <property type="match status" value="1"/>
</dbReference>
<dbReference type="AlphaFoldDB" id="A0A6P8XYQ7"/>
<evidence type="ECO:0000256" key="2">
    <source>
        <dbReference type="ARBA" id="ARBA00003691"/>
    </source>
</evidence>
<evidence type="ECO:0000256" key="8">
    <source>
        <dbReference type="ARBA" id="ARBA00022643"/>
    </source>
</evidence>
<comment type="pathway">
    <text evidence="3">Cofactor metabolism; pyridoxal 5'-phosphate salvage; pyridoxal 5'-phosphate from pyridoxamine 5'-phosphate: step 1/1.</text>
</comment>
<evidence type="ECO:0000256" key="7">
    <source>
        <dbReference type="ARBA" id="ARBA00022630"/>
    </source>
</evidence>
<keyword evidence="7" id="KW-0285">Flavoprotein</keyword>
<keyword evidence="9" id="KW-0560">Oxidoreductase</keyword>
<dbReference type="RefSeq" id="XP_034118678.1">
    <property type="nucleotide sequence ID" value="XM_034262787.2"/>
</dbReference>
<evidence type="ECO:0000256" key="9">
    <source>
        <dbReference type="ARBA" id="ARBA00023002"/>
    </source>
</evidence>
<dbReference type="OrthoDB" id="303614at2759"/>
<protein>
    <recommendedName>
        <fullName evidence="6">pyridoxal 5'-phosphate synthase</fullName>
        <ecNumber evidence="6">1.4.3.5</ecNumber>
    </recommendedName>
</protein>
<dbReference type="SUPFAM" id="SSF50475">
    <property type="entry name" value="FMN-binding split barrel"/>
    <property type="match status" value="1"/>
</dbReference>
<organism evidence="11 12">
    <name type="scientific">Drosophila albomicans</name>
    <name type="common">Fruit fly</name>
    <dbReference type="NCBI Taxonomy" id="7291"/>
    <lineage>
        <taxon>Eukaryota</taxon>
        <taxon>Metazoa</taxon>
        <taxon>Ecdysozoa</taxon>
        <taxon>Arthropoda</taxon>
        <taxon>Hexapoda</taxon>
        <taxon>Insecta</taxon>
        <taxon>Pterygota</taxon>
        <taxon>Neoptera</taxon>
        <taxon>Endopterygota</taxon>
        <taxon>Diptera</taxon>
        <taxon>Brachycera</taxon>
        <taxon>Muscomorpha</taxon>
        <taxon>Ephydroidea</taxon>
        <taxon>Drosophilidae</taxon>
        <taxon>Drosophila</taxon>
    </lineage>
</organism>
<keyword evidence="11" id="KW-1185">Reference proteome</keyword>
<dbReference type="GeneID" id="117577843"/>
<dbReference type="PANTHER" id="PTHR10851:SF4">
    <property type="entry name" value="PYRIDOXAL 5'-PHOSPHATE SYNTHASE"/>
    <property type="match status" value="1"/>
</dbReference>
<dbReference type="GO" id="GO:0004733">
    <property type="term" value="F:pyridoxamine phosphate oxidase activity"/>
    <property type="evidence" value="ECO:0007669"/>
    <property type="project" value="UniProtKB-EC"/>
</dbReference>
<gene>
    <name evidence="12" type="primary">LOC117577843</name>
</gene>
<dbReference type="Pfam" id="PF01243">
    <property type="entry name" value="PNPOx_N"/>
    <property type="match status" value="1"/>
</dbReference>
<comment type="cofactor">
    <cofactor evidence="1">
        <name>FMN</name>
        <dbReference type="ChEBI" id="CHEBI:58210"/>
    </cofactor>
</comment>
<comment type="pathway">
    <text evidence="4">Cofactor metabolism; pyridoxal 5'-phosphate salvage; pyridoxal 5'-phosphate from pyridoxine 5'-phosphate: step 1/1.</text>
</comment>
<evidence type="ECO:0000256" key="6">
    <source>
        <dbReference type="ARBA" id="ARBA00012801"/>
    </source>
</evidence>
<proteinExistence type="inferred from homology"/>
<keyword evidence="8" id="KW-0288">FMN</keyword>
<comment type="similarity">
    <text evidence="5">Belongs to the pyridoxamine 5'-phosphate oxidase family.</text>
</comment>
<evidence type="ECO:0000313" key="11">
    <source>
        <dbReference type="Proteomes" id="UP000515160"/>
    </source>
</evidence>
<sequence length="217" mass="24735">MSQSAVAHIETFPPEPVTLFKQLIDAFSKQSIDGLTLMNLATVDEEFGVLNRNVLYRGLSDDDCIIYVTQRFTRNFKNLQANTKCSIAFFMPQVVLPSQGPNPALWQVRLIGATAEELPDSQLDAWWEKELLSSKIRDYVFPCGQPVEYQELVAKHDQFLADHLASGQPLKRPATYTAFKFRAQRWDFLKVGSGQIPDRVQYRRQPNGEWLATHVST</sequence>
<evidence type="ECO:0000256" key="1">
    <source>
        <dbReference type="ARBA" id="ARBA00001917"/>
    </source>
</evidence>
<evidence type="ECO:0000256" key="4">
    <source>
        <dbReference type="ARBA" id="ARBA00005037"/>
    </source>
</evidence>
<evidence type="ECO:0000256" key="3">
    <source>
        <dbReference type="ARBA" id="ARBA00004738"/>
    </source>
</evidence>
<dbReference type="Proteomes" id="UP000515160">
    <property type="component" value="Chromosome X"/>
</dbReference>
<accession>A0A6P8XYQ7</accession>
<dbReference type="Gene3D" id="2.30.110.10">
    <property type="entry name" value="Electron Transport, Fmn-binding Protein, Chain A"/>
    <property type="match status" value="1"/>
</dbReference>